<evidence type="ECO:0000313" key="1">
    <source>
        <dbReference type="EMBL" id="EEZ99643.1"/>
    </source>
</evidence>
<proteinExistence type="predicted"/>
<dbReference type="EMBL" id="KQ971336">
    <property type="protein sequence ID" value="EEZ99643.1"/>
    <property type="molecule type" value="Genomic_DNA"/>
</dbReference>
<reference evidence="1 2" key="1">
    <citation type="journal article" date="2008" name="Nature">
        <title>The genome of the model beetle and pest Tribolium castaneum.</title>
        <authorList>
            <consortium name="Tribolium Genome Sequencing Consortium"/>
            <person name="Richards S."/>
            <person name="Gibbs R.A."/>
            <person name="Weinstock G.M."/>
            <person name="Brown S.J."/>
            <person name="Denell R."/>
            <person name="Beeman R.W."/>
            <person name="Gibbs R."/>
            <person name="Beeman R.W."/>
            <person name="Brown S.J."/>
            <person name="Bucher G."/>
            <person name="Friedrich M."/>
            <person name="Grimmelikhuijzen C.J."/>
            <person name="Klingler M."/>
            <person name="Lorenzen M."/>
            <person name="Richards S."/>
            <person name="Roth S."/>
            <person name="Schroder R."/>
            <person name="Tautz D."/>
            <person name="Zdobnov E.M."/>
            <person name="Muzny D."/>
            <person name="Gibbs R.A."/>
            <person name="Weinstock G.M."/>
            <person name="Attaway T."/>
            <person name="Bell S."/>
            <person name="Buhay C.J."/>
            <person name="Chandrabose M.N."/>
            <person name="Chavez D."/>
            <person name="Clerk-Blankenburg K.P."/>
            <person name="Cree A."/>
            <person name="Dao M."/>
            <person name="Davis C."/>
            <person name="Chacko J."/>
            <person name="Dinh H."/>
            <person name="Dugan-Rocha S."/>
            <person name="Fowler G."/>
            <person name="Garner T.T."/>
            <person name="Garnes J."/>
            <person name="Gnirke A."/>
            <person name="Hawes A."/>
            <person name="Hernandez J."/>
            <person name="Hines S."/>
            <person name="Holder M."/>
            <person name="Hume J."/>
            <person name="Jhangiani S.N."/>
            <person name="Joshi V."/>
            <person name="Khan Z.M."/>
            <person name="Jackson L."/>
            <person name="Kovar C."/>
            <person name="Kowis A."/>
            <person name="Lee S."/>
            <person name="Lewis L.R."/>
            <person name="Margolis J."/>
            <person name="Morgan M."/>
            <person name="Nazareth L.V."/>
            <person name="Nguyen N."/>
            <person name="Okwuonu G."/>
            <person name="Parker D."/>
            <person name="Richards S."/>
            <person name="Ruiz S.J."/>
            <person name="Santibanez J."/>
            <person name="Savard J."/>
            <person name="Scherer S.E."/>
            <person name="Schneider B."/>
            <person name="Sodergren E."/>
            <person name="Tautz D."/>
            <person name="Vattahil S."/>
            <person name="Villasana D."/>
            <person name="White C.S."/>
            <person name="Wright R."/>
            <person name="Park Y."/>
            <person name="Beeman R.W."/>
            <person name="Lord J."/>
            <person name="Oppert B."/>
            <person name="Lorenzen M."/>
            <person name="Brown S."/>
            <person name="Wang L."/>
            <person name="Savard J."/>
            <person name="Tautz D."/>
            <person name="Richards S."/>
            <person name="Weinstock G."/>
            <person name="Gibbs R.A."/>
            <person name="Liu Y."/>
            <person name="Worley K."/>
            <person name="Weinstock G."/>
            <person name="Elsik C.G."/>
            <person name="Reese J.T."/>
            <person name="Elhaik E."/>
            <person name="Landan G."/>
            <person name="Graur D."/>
            <person name="Arensburger P."/>
            <person name="Atkinson P."/>
            <person name="Beeman R.W."/>
            <person name="Beidler J."/>
            <person name="Brown S.J."/>
            <person name="Demuth J.P."/>
            <person name="Drury D.W."/>
            <person name="Du Y.Z."/>
            <person name="Fujiwara H."/>
            <person name="Lorenzen M."/>
            <person name="Maselli V."/>
            <person name="Osanai M."/>
            <person name="Park Y."/>
            <person name="Robertson H.M."/>
            <person name="Tu Z."/>
            <person name="Wang J.J."/>
            <person name="Wang S."/>
            <person name="Richards S."/>
            <person name="Song H."/>
            <person name="Zhang L."/>
            <person name="Sodergren E."/>
            <person name="Werner D."/>
            <person name="Stanke M."/>
            <person name="Morgenstern B."/>
            <person name="Solovyev V."/>
            <person name="Kosarev P."/>
            <person name="Brown G."/>
            <person name="Chen H.C."/>
            <person name="Ermolaeva O."/>
            <person name="Hlavina W."/>
            <person name="Kapustin Y."/>
            <person name="Kiryutin B."/>
            <person name="Kitts P."/>
            <person name="Maglott D."/>
            <person name="Pruitt K."/>
            <person name="Sapojnikov V."/>
            <person name="Souvorov A."/>
            <person name="Mackey A.J."/>
            <person name="Waterhouse R.M."/>
            <person name="Wyder S."/>
            <person name="Zdobnov E.M."/>
            <person name="Zdobnov E.M."/>
            <person name="Wyder S."/>
            <person name="Kriventseva E.V."/>
            <person name="Kadowaki T."/>
            <person name="Bork P."/>
            <person name="Aranda M."/>
            <person name="Bao R."/>
            <person name="Beermann A."/>
            <person name="Berns N."/>
            <person name="Bolognesi R."/>
            <person name="Bonneton F."/>
            <person name="Bopp D."/>
            <person name="Brown S.J."/>
            <person name="Bucher G."/>
            <person name="Butts T."/>
            <person name="Chaumot A."/>
            <person name="Denell R.E."/>
            <person name="Ferrier D.E."/>
            <person name="Friedrich M."/>
            <person name="Gordon C.M."/>
            <person name="Jindra M."/>
            <person name="Klingler M."/>
            <person name="Lan Q."/>
            <person name="Lattorff H.M."/>
            <person name="Laudet V."/>
            <person name="von Levetsow C."/>
            <person name="Liu Z."/>
            <person name="Lutz R."/>
            <person name="Lynch J.A."/>
            <person name="da Fonseca R.N."/>
            <person name="Posnien N."/>
            <person name="Reuter R."/>
            <person name="Roth S."/>
            <person name="Savard J."/>
            <person name="Schinko J.B."/>
            <person name="Schmitt C."/>
            <person name="Schoppmeier M."/>
            <person name="Schroder R."/>
            <person name="Shippy T.D."/>
            <person name="Simonnet F."/>
            <person name="Marques-Souza H."/>
            <person name="Tautz D."/>
            <person name="Tomoyasu Y."/>
            <person name="Trauner J."/>
            <person name="Van der Zee M."/>
            <person name="Vervoort M."/>
            <person name="Wittkopp N."/>
            <person name="Wimmer E.A."/>
            <person name="Yang X."/>
            <person name="Jones A.K."/>
            <person name="Sattelle D.B."/>
            <person name="Ebert P.R."/>
            <person name="Nelson D."/>
            <person name="Scott J.G."/>
            <person name="Beeman R.W."/>
            <person name="Muthukrishnan S."/>
            <person name="Kramer K.J."/>
            <person name="Arakane Y."/>
            <person name="Beeman R.W."/>
            <person name="Zhu Q."/>
            <person name="Hogenkamp D."/>
            <person name="Dixit R."/>
            <person name="Oppert B."/>
            <person name="Jiang H."/>
            <person name="Zou Z."/>
            <person name="Marshall J."/>
            <person name="Elpidina E."/>
            <person name="Vinokurov K."/>
            <person name="Oppert C."/>
            <person name="Zou Z."/>
            <person name="Evans J."/>
            <person name="Lu Z."/>
            <person name="Zhao P."/>
            <person name="Sumathipala N."/>
            <person name="Altincicek B."/>
            <person name="Vilcinskas A."/>
            <person name="Williams M."/>
            <person name="Hultmark D."/>
            <person name="Hetru C."/>
            <person name="Jiang H."/>
            <person name="Grimmelikhuijzen C.J."/>
            <person name="Hauser F."/>
            <person name="Cazzamali G."/>
            <person name="Williamson M."/>
            <person name="Park Y."/>
            <person name="Li B."/>
            <person name="Tanaka Y."/>
            <person name="Predel R."/>
            <person name="Neupert S."/>
            <person name="Schachtner J."/>
            <person name="Verleyen P."/>
            <person name="Raible F."/>
            <person name="Bork P."/>
            <person name="Friedrich M."/>
            <person name="Walden K.K."/>
            <person name="Robertson H.M."/>
            <person name="Angeli S."/>
            <person name="Foret S."/>
            <person name="Bucher G."/>
            <person name="Schuetz S."/>
            <person name="Maleszka R."/>
            <person name="Wimmer E.A."/>
            <person name="Beeman R.W."/>
            <person name="Lorenzen M."/>
            <person name="Tomoyasu Y."/>
            <person name="Miller S.C."/>
            <person name="Grossmann D."/>
            <person name="Bucher G."/>
        </authorList>
    </citation>
    <scope>NUCLEOTIDE SEQUENCE [LARGE SCALE GENOMIC DNA]</scope>
    <source>
        <strain evidence="1 2">Georgia GA2</strain>
    </source>
</reference>
<accession>D6WIU7</accession>
<dbReference type="Proteomes" id="UP000007266">
    <property type="component" value="Linkage group 3"/>
</dbReference>
<organism evidence="1 2">
    <name type="scientific">Tribolium castaneum</name>
    <name type="common">Red flour beetle</name>
    <dbReference type="NCBI Taxonomy" id="7070"/>
    <lineage>
        <taxon>Eukaryota</taxon>
        <taxon>Metazoa</taxon>
        <taxon>Ecdysozoa</taxon>
        <taxon>Arthropoda</taxon>
        <taxon>Hexapoda</taxon>
        <taxon>Insecta</taxon>
        <taxon>Pterygota</taxon>
        <taxon>Neoptera</taxon>
        <taxon>Endopterygota</taxon>
        <taxon>Coleoptera</taxon>
        <taxon>Polyphaga</taxon>
        <taxon>Cucujiformia</taxon>
        <taxon>Tenebrionidae</taxon>
        <taxon>Tenebrionidae incertae sedis</taxon>
        <taxon>Tribolium</taxon>
    </lineage>
</organism>
<dbReference type="HOGENOM" id="CLU_1857867_0_0_1"/>
<gene>
    <name evidence="1" type="primary">GLEAN_02400</name>
    <name evidence="1" type="ORF">TcasGA2_TC002400</name>
</gene>
<protein>
    <submittedName>
        <fullName evidence="1">Uncharacterized protein</fullName>
    </submittedName>
</protein>
<name>D6WIU7_TRICA</name>
<dbReference type="AlphaFoldDB" id="D6WIU7"/>
<evidence type="ECO:0000313" key="2">
    <source>
        <dbReference type="Proteomes" id="UP000007266"/>
    </source>
</evidence>
<sequence length="138" mass="16284">MPRIPSTLTFTTGITPKVDKNFRYERHYPEFFLRFDKYATVREKSSLELTSPYIFANAANTVKDTKKVCTSRGVNEHRLDIMRPKDKTRSYASDGNAELICFPLMMSHRSFAFRDHRAFVSPHRRCSLIDRRFDNLQR</sequence>
<reference evidence="1 2" key="2">
    <citation type="journal article" date="2010" name="Nucleic Acids Res.">
        <title>BeetleBase in 2010: revisions to provide comprehensive genomic information for Tribolium castaneum.</title>
        <authorList>
            <person name="Kim H.S."/>
            <person name="Murphy T."/>
            <person name="Xia J."/>
            <person name="Caragea D."/>
            <person name="Park Y."/>
            <person name="Beeman R.W."/>
            <person name="Lorenzen M.D."/>
            <person name="Butcher S."/>
            <person name="Manak J.R."/>
            <person name="Brown S.J."/>
        </authorList>
    </citation>
    <scope>GENOME REANNOTATION</scope>
    <source>
        <strain evidence="1 2">Georgia GA2</strain>
    </source>
</reference>
<keyword evidence="2" id="KW-1185">Reference proteome</keyword>